<evidence type="ECO:0000313" key="7">
    <source>
        <dbReference type="EMBL" id="ASM78092.1"/>
    </source>
</evidence>
<dbReference type="AlphaFoldDB" id="A0A221KGB8"/>
<dbReference type="PANTHER" id="PTHR30482:SF17">
    <property type="entry name" value="ABC TRANSPORTER ATP-BINDING PROTEIN"/>
    <property type="match status" value="1"/>
</dbReference>
<evidence type="ECO:0000256" key="1">
    <source>
        <dbReference type="ARBA" id="ARBA00004651"/>
    </source>
</evidence>
<feature type="transmembrane region" description="Helical" evidence="6">
    <location>
        <begin position="7"/>
        <end position="25"/>
    </location>
</feature>
<dbReference type="CDD" id="cd06581">
    <property type="entry name" value="TM_PBP1_LivM_like"/>
    <property type="match status" value="1"/>
</dbReference>
<evidence type="ECO:0000256" key="4">
    <source>
        <dbReference type="ARBA" id="ARBA00022989"/>
    </source>
</evidence>
<dbReference type="Pfam" id="PF02653">
    <property type="entry name" value="BPD_transp_2"/>
    <property type="match status" value="1"/>
</dbReference>
<accession>A0A221KGB8</accession>
<feature type="transmembrane region" description="Helical" evidence="6">
    <location>
        <begin position="31"/>
        <end position="50"/>
    </location>
</feature>
<dbReference type="EMBL" id="CP022423">
    <property type="protein sequence ID" value="ASM78092.1"/>
    <property type="molecule type" value="Genomic_DNA"/>
</dbReference>
<dbReference type="KEGG" id="vff:VITFI_CDS2314"/>
<organism evidence="7 8">
    <name type="scientific">Vitreoscilla filiformis</name>
    <dbReference type="NCBI Taxonomy" id="63"/>
    <lineage>
        <taxon>Bacteria</taxon>
        <taxon>Pseudomonadati</taxon>
        <taxon>Pseudomonadota</taxon>
        <taxon>Betaproteobacteria</taxon>
        <taxon>Neisseriales</taxon>
        <taxon>Neisseriaceae</taxon>
        <taxon>Vitreoscilla</taxon>
    </lineage>
</organism>
<protein>
    <submittedName>
        <fullName evidence="7">ABC transporter permease</fullName>
    </submittedName>
</protein>
<dbReference type="GO" id="GO:0015658">
    <property type="term" value="F:branched-chain amino acid transmembrane transporter activity"/>
    <property type="evidence" value="ECO:0007669"/>
    <property type="project" value="InterPro"/>
</dbReference>
<proteinExistence type="predicted"/>
<keyword evidence="2" id="KW-1003">Cell membrane</keyword>
<evidence type="ECO:0000256" key="2">
    <source>
        <dbReference type="ARBA" id="ARBA00022475"/>
    </source>
</evidence>
<feature type="transmembrane region" description="Helical" evidence="6">
    <location>
        <begin position="91"/>
        <end position="116"/>
    </location>
</feature>
<dbReference type="OrthoDB" id="9034298at2"/>
<dbReference type="GO" id="GO:0005886">
    <property type="term" value="C:plasma membrane"/>
    <property type="evidence" value="ECO:0007669"/>
    <property type="project" value="UniProtKB-SubCell"/>
</dbReference>
<name>A0A221KGB8_VITFI</name>
<keyword evidence="3 6" id="KW-0812">Transmembrane</keyword>
<dbReference type="InterPro" id="IPR001851">
    <property type="entry name" value="ABC_transp_permease"/>
</dbReference>
<evidence type="ECO:0000256" key="6">
    <source>
        <dbReference type="SAM" id="Phobius"/>
    </source>
</evidence>
<keyword evidence="5 6" id="KW-0472">Membrane</keyword>
<dbReference type="RefSeq" id="WP_089417073.1">
    <property type="nucleotide sequence ID" value="NZ_CP022423.1"/>
</dbReference>
<evidence type="ECO:0000256" key="3">
    <source>
        <dbReference type="ARBA" id="ARBA00022692"/>
    </source>
</evidence>
<dbReference type="InterPro" id="IPR043428">
    <property type="entry name" value="LivM-like"/>
</dbReference>
<evidence type="ECO:0000256" key="5">
    <source>
        <dbReference type="ARBA" id="ARBA00023136"/>
    </source>
</evidence>
<keyword evidence="4 6" id="KW-1133">Transmembrane helix</keyword>
<sequence>MGERRGHIVLWGLYGLAWCLAPWLLTASYAQVLASQIGIAILSCLAYNLLLGQGGMLSFGHAIYGGAGAYAVIDALQTLQAHPPTGAAATWIVAALPLWGALAGAGLAAGLGALCARHSGTAFGMITLGLGELVAAVAQMAPQVFGGEAGRSANRVLNASAWHFGPSSHLLMLVAGYTLAGTAALWALTRTPFGLLLGAVRDEPERLAFLGHSPAWVRWQALVLSGAVSGLAGGLAALLFERVSPDVFSGARSAALLLFVFVGGSAHFVGPMWGAVWMVLSLTALASLTPAWPLYLGLVFLWMVWRAPQGWAGLLSDAHAALRTGWVPGQRLRSMGRGLGQIGRGLAVAGAVVWAVEALYRRQFGA</sequence>
<feature type="transmembrane region" description="Helical" evidence="6">
    <location>
        <begin position="275"/>
        <end position="305"/>
    </location>
</feature>
<reference evidence="7 8" key="1">
    <citation type="submission" date="2017-07" db="EMBL/GenBank/DDBJ databases">
        <title>Complete Genome Sequence of the cosmetic ferment Vitreoscilla filiformis (ATCC15551).</title>
        <authorList>
            <person name="Contreras S."/>
            <person name="Sagory-Zalkind P."/>
            <person name="Blanquart H."/>
            <person name="Iltis A."/>
            <person name="Morand S.C."/>
        </authorList>
    </citation>
    <scope>NUCLEOTIDE SEQUENCE [LARGE SCALE GENOMIC DNA]</scope>
    <source>
        <strain evidence="7 8">ATCC 15551</strain>
    </source>
</reference>
<comment type="subcellular location">
    <subcellularLocation>
        <location evidence="1">Cell membrane</location>
        <topology evidence="1">Multi-pass membrane protein</topology>
    </subcellularLocation>
</comment>
<keyword evidence="8" id="KW-1185">Reference proteome</keyword>
<evidence type="ECO:0000313" key="8">
    <source>
        <dbReference type="Proteomes" id="UP000199729"/>
    </source>
</evidence>
<dbReference type="PANTHER" id="PTHR30482">
    <property type="entry name" value="HIGH-AFFINITY BRANCHED-CHAIN AMINO ACID TRANSPORT SYSTEM PERMEASE"/>
    <property type="match status" value="1"/>
</dbReference>
<feature type="transmembrane region" description="Helical" evidence="6">
    <location>
        <begin position="247"/>
        <end position="269"/>
    </location>
</feature>
<dbReference type="Proteomes" id="UP000199729">
    <property type="component" value="Chromosome"/>
</dbReference>
<feature type="transmembrane region" description="Helical" evidence="6">
    <location>
        <begin position="62"/>
        <end position="79"/>
    </location>
</feature>
<gene>
    <name evidence="7" type="ORF">VITFI_CDS2314</name>
</gene>
<feature type="transmembrane region" description="Helical" evidence="6">
    <location>
        <begin position="219"/>
        <end position="240"/>
    </location>
</feature>